<dbReference type="Proteomes" id="UP001211065">
    <property type="component" value="Unassembled WGS sequence"/>
</dbReference>
<organism evidence="3 4">
    <name type="scientific">Clydaea vesicula</name>
    <dbReference type="NCBI Taxonomy" id="447962"/>
    <lineage>
        <taxon>Eukaryota</taxon>
        <taxon>Fungi</taxon>
        <taxon>Fungi incertae sedis</taxon>
        <taxon>Chytridiomycota</taxon>
        <taxon>Chytridiomycota incertae sedis</taxon>
        <taxon>Chytridiomycetes</taxon>
        <taxon>Lobulomycetales</taxon>
        <taxon>Lobulomycetaceae</taxon>
        <taxon>Clydaea</taxon>
    </lineage>
</organism>
<reference evidence="3" key="1">
    <citation type="submission" date="2020-05" db="EMBL/GenBank/DDBJ databases">
        <title>Phylogenomic resolution of chytrid fungi.</title>
        <authorList>
            <person name="Stajich J.E."/>
            <person name="Amses K."/>
            <person name="Simmons R."/>
            <person name="Seto K."/>
            <person name="Myers J."/>
            <person name="Bonds A."/>
            <person name="Quandt C.A."/>
            <person name="Barry K."/>
            <person name="Liu P."/>
            <person name="Grigoriev I."/>
            <person name="Longcore J.E."/>
            <person name="James T.Y."/>
        </authorList>
    </citation>
    <scope>NUCLEOTIDE SEQUENCE</scope>
    <source>
        <strain evidence="3">JEL0476</strain>
    </source>
</reference>
<comment type="caution">
    <text evidence="3">The sequence shown here is derived from an EMBL/GenBank/DDBJ whole genome shotgun (WGS) entry which is preliminary data.</text>
</comment>
<feature type="coiled-coil region" evidence="1">
    <location>
        <begin position="557"/>
        <end position="584"/>
    </location>
</feature>
<dbReference type="EMBL" id="JADGJW010000328">
    <property type="protein sequence ID" value="KAJ3219737.1"/>
    <property type="molecule type" value="Genomic_DNA"/>
</dbReference>
<dbReference type="AlphaFoldDB" id="A0AAD5Y069"/>
<feature type="compositionally biased region" description="Polar residues" evidence="2">
    <location>
        <begin position="657"/>
        <end position="666"/>
    </location>
</feature>
<accession>A0AAD5Y069</accession>
<evidence type="ECO:0000313" key="3">
    <source>
        <dbReference type="EMBL" id="KAJ3219737.1"/>
    </source>
</evidence>
<feature type="region of interest" description="Disordered" evidence="2">
    <location>
        <begin position="600"/>
        <end position="619"/>
    </location>
</feature>
<feature type="compositionally biased region" description="Acidic residues" evidence="2">
    <location>
        <begin position="600"/>
        <end position="618"/>
    </location>
</feature>
<name>A0AAD5Y069_9FUNG</name>
<proteinExistence type="predicted"/>
<evidence type="ECO:0000256" key="2">
    <source>
        <dbReference type="SAM" id="MobiDB-lite"/>
    </source>
</evidence>
<keyword evidence="1" id="KW-0175">Coiled coil</keyword>
<protein>
    <submittedName>
        <fullName evidence="3">Uncharacterized protein</fullName>
    </submittedName>
</protein>
<sequence>MIATNVTYPVNMIASELYMLLRAIDNLTLFSLHLKANYTFDLLGYKYYSYKYELDKYISTFNMKTKNNYKEVERCVIIRRRSSKNNDLISKSMTPTLQDIEALALEYDSWIFMSTVSEINEIISRKSIFIYSRAIFSICEGPYSKTFTLVGSKNATHLFDLSRDFHEGKVNFFDASLRISRVSQNWCRECKLCRDTSNLMSLDVSRISLLSDICIFTGNISIDENATILAIDPKRLEIANEEISDRISTDLTNRWIGLPTIPNGFNVKDIYIILLSSVSYTMNPDTVYWDKSSNETYASMWRILHRIAAQMRDSSPSLISLIAGRSASAYLNSRNSLLKHINLHDSIVNQIPSIEKYISELKQSFIQNKDNNSVRSLVRHPLSINNIDSSNELLLDSSDEDSCESLLESESSESSNTEELLDWTSDEEINNDLVYKKVEDSKVINKSIHLKARIYSQHAEYCNVTSRDSSPSLAFRTYEEPMSIPAPPKRVNKAPITSRSDDMASSSFDVVDSLASKSSEPYISSISEQFSELAIIREEMKSVLSLRSDHLSIAASLNKINDRLSDLEREVRNIRLEKQNQRFEEPVRFINLHGIKDTSVENDDESFEEHYEDDEDSFDNVSLRRSSTYNNERNVYSSNSTYNAFDDKPTSSKSSSPRYQASEFQDSNLSKENIVSSSYRQFYKSRYDVFARIIVGILDTIQRDVENIPGNKKSFNSSPVNSYEKIKRMCSTISKSDQSYNIEVPEMKDPNMVRLMQSLTISHKQDVLCIDAGTIKSLSDMKSFSSIYRTLIELWIRLKMFPEAFNAPMNDIITNLGINLIRKVKPGSINTSNVVDDQAYEFDIDIRTISKRIQKDYELAASSLTIKQIPEYVSKRVDKKSIGESLPQNAQMLGSKTSSKIGHTTYFKDIKLSDKGSIPFTPRLRIKKVVNDKV</sequence>
<keyword evidence="4" id="KW-1185">Reference proteome</keyword>
<evidence type="ECO:0000313" key="4">
    <source>
        <dbReference type="Proteomes" id="UP001211065"/>
    </source>
</evidence>
<evidence type="ECO:0000256" key="1">
    <source>
        <dbReference type="SAM" id="Coils"/>
    </source>
</evidence>
<feature type="region of interest" description="Disordered" evidence="2">
    <location>
        <begin position="638"/>
        <end position="666"/>
    </location>
</feature>
<gene>
    <name evidence="3" type="ORF">HK099_004577</name>
</gene>